<dbReference type="InterPro" id="IPR017475">
    <property type="entry name" value="EPS_sugar_tfrase"/>
</dbReference>
<comment type="caution">
    <text evidence="9">The sequence shown here is derived from an EMBL/GenBank/DDBJ whole genome shotgun (WGS) entry which is preliminary data.</text>
</comment>
<dbReference type="NCBIfam" id="TIGR03025">
    <property type="entry name" value="EPS_sugtrans"/>
    <property type="match status" value="1"/>
</dbReference>
<dbReference type="InterPro" id="IPR017473">
    <property type="entry name" value="Undecaprenyl-P_gluc_Ptfrase"/>
</dbReference>
<gene>
    <name evidence="9" type="ORF">EZJ19_03275</name>
</gene>
<comment type="similarity">
    <text evidence="2">Belongs to the bacterial sugar transferase family.</text>
</comment>
<feature type="transmembrane region" description="Helical" evidence="7">
    <location>
        <begin position="116"/>
        <end position="138"/>
    </location>
</feature>
<dbReference type="InterPro" id="IPR036291">
    <property type="entry name" value="NAD(P)-bd_dom_sf"/>
</dbReference>
<reference evidence="9 10" key="1">
    <citation type="submission" date="2019-03" db="EMBL/GenBank/DDBJ databases">
        <title>Genome sequence of Thiobacillaceae bacterium LSR1, a sulfur-oxidizing bacterium isolated from freshwater sediment.</title>
        <authorList>
            <person name="Li S."/>
        </authorList>
    </citation>
    <scope>NUCLEOTIDE SEQUENCE [LARGE SCALE GENOMIC DNA]</scope>
    <source>
        <strain evidence="9 10">LSR1</strain>
    </source>
</reference>
<dbReference type="NCBIfam" id="TIGR03023">
    <property type="entry name" value="WcaJ_sugtrans"/>
    <property type="match status" value="1"/>
</dbReference>
<evidence type="ECO:0000256" key="1">
    <source>
        <dbReference type="ARBA" id="ARBA00004141"/>
    </source>
</evidence>
<evidence type="ECO:0000259" key="8">
    <source>
        <dbReference type="Pfam" id="PF02397"/>
    </source>
</evidence>
<dbReference type="Pfam" id="PF13727">
    <property type="entry name" value="CoA_binding_3"/>
    <property type="match status" value="1"/>
</dbReference>
<evidence type="ECO:0000313" key="10">
    <source>
        <dbReference type="Proteomes" id="UP000295443"/>
    </source>
</evidence>
<keyword evidence="4 7" id="KW-0812">Transmembrane</keyword>
<proteinExistence type="inferred from homology"/>
<comment type="subcellular location">
    <subcellularLocation>
        <location evidence="1">Membrane</location>
        <topology evidence="1">Multi-pass membrane protein</topology>
    </subcellularLocation>
</comment>
<name>A0A4R1BKS7_9PROT</name>
<dbReference type="Proteomes" id="UP000295443">
    <property type="component" value="Unassembled WGS sequence"/>
</dbReference>
<keyword evidence="5 7" id="KW-1133">Transmembrane helix</keyword>
<dbReference type="GO" id="GO:0009242">
    <property type="term" value="P:colanic acid biosynthetic process"/>
    <property type="evidence" value="ECO:0007669"/>
    <property type="project" value="TreeGrafter"/>
</dbReference>
<evidence type="ECO:0000313" key="9">
    <source>
        <dbReference type="EMBL" id="TCJ17944.1"/>
    </source>
</evidence>
<organism evidence="9 10">
    <name type="scientific">Parasulfuritortus cantonensis</name>
    <dbReference type="NCBI Taxonomy" id="2528202"/>
    <lineage>
        <taxon>Bacteria</taxon>
        <taxon>Pseudomonadati</taxon>
        <taxon>Pseudomonadota</taxon>
        <taxon>Betaproteobacteria</taxon>
        <taxon>Nitrosomonadales</taxon>
        <taxon>Thiobacillaceae</taxon>
        <taxon>Parasulfuritortus</taxon>
    </lineage>
</organism>
<dbReference type="AlphaFoldDB" id="A0A4R1BKS7"/>
<evidence type="ECO:0000256" key="7">
    <source>
        <dbReference type="SAM" id="Phobius"/>
    </source>
</evidence>
<dbReference type="PANTHER" id="PTHR30576:SF21">
    <property type="entry name" value="UDP-GLUCOSE:UNDECAPRENYL-PHOSPHATE GLUCOSE-1-PHOSPHATE TRANSFERASE"/>
    <property type="match status" value="1"/>
</dbReference>
<dbReference type="OrthoDB" id="9808602at2"/>
<evidence type="ECO:0000256" key="2">
    <source>
        <dbReference type="ARBA" id="ARBA00006464"/>
    </source>
</evidence>
<dbReference type="Pfam" id="PF02397">
    <property type="entry name" value="Bac_transf"/>
    <property type="match status" value="1"/>
</dbReference>
<feature type="domain" description="Bacterial sugar transferase" evidence="8">
    <location>
        <begin position="282"/>
        <end position="465"/>
    </location>
</feature>
<evidence type="ECO:0000256" key="3">
    <source>
        <dbReference type="ARBA" id="ARBA00022679"/>
    </source>
</evidence>
<accession>A0A4R1BKS7</accession>
<feature type="transmembrane region" description="Helical" evidence="7">
    <location>
        <begin position="287"/>
        <end position="308"/>
    </location>
</feature>
<protein>
    <submittedName>
        <fullName evidence="9">Undecaprenyl-phosphate glucose phosphotransferase</fullName>
        <ecNumber evidence="9">2.7.8.31</ecNumber>
    </submittedName>
</protein>
<dbReference type="PANTHER" id="PTHR30576">
    <property type="entry name" value="COLANIC BIOSYNTHESIS UDP-GLUCOSE LIPID CARRIER TRANSFERASE"/>
    <property type="match status" value="1"/>
</dbReference>
<evidence type="ECO:0000256" key="4">
    <source>
        <dbReference type="ARBA" id="ARBA00022692"/>
    </source>
</evidence>
<keyword evidence="6 7" id="KW-0472">Membrane</keyword>
<evidence type="ECO:0000256" key="6">
    <source>
        <dbReference type="ARBA" id="ARBA00023136"/>
    </source>
</evidence>
<dbReference type="SUPFAM" id="SSF51735">
    <property type="entry name" value="NAD(P)-binding Rossmann-fold domains"/>
    <property type="match status" value="1"/>
</dbReference>
<dbReference type="Gene3D" id="3.40.50.720">
    <property type="entry name" value="NAD(P)-binding Rossmann-like Domain"/>
    <property type="match status" value="1"/>
</dbReference>
<keyword evidence="10" id="KW-1185">Reference proteome</keyword>
<dbReference type="InterPro" id="IPR003362">
    <property type="entry name" value="Bact_transf"/>
</dbReference>
<dbReference type="GO" id="GO:0016020">
    <property type="term" value="C:membrane"/>
    <property type="evidence" value="ECO:0007669"/>
    <property type="project" value="UniProtKB-SubCell"/>
</dbReference>
<evidence type="ECO:0000256" key="5">
    <source>
        <dbReference type="ARBA" id="ARBA00022989"/>
    </source>
</evidence>
<dbReference type="EMBL" id="SJZB01000013">
    <property type="protein sequence ID" value="TCJ17944.1"/>
    <property type="molecule type" value="Genomic_DNA"/>
</dbReference>
<dbReference type="EC" id="2.7.8.31" evidence="9"/>
<sequence length="472" mass="52815">MNAINGQIGHPTLPHLALGEGGGNRLLASLERLIDPLMIMFSLMLLAEYFLGELRSRHVLLALAMFAVTYPGRSRLNCPPARMVLKVLASWAVLGSLVLLFLWGSHFLAYFELPLLLVWMAVAPAAVIGGHVAFRFALPYLQVLEGPPERVVLAGANSQGLELARRLRASPYHNVDVLGFFDDRAETRLGERGDHPLLGQIADLPDYVKTHSVSTIYLSLPMASQPRILSLLDALRDTTVSTYFVPDMFVTDLIQARVDSVSGMPVVSVCETPFRGWNGFLKRASDIFLSTVILLLLSPLMTAIALAVKATSPGPVIFKQRRYGLEGEEIYVYKFRSMTVCEDGGTIRQAQKNDSRLTPIGGFLRKSSLDELPQFINVLQGRMSIVGPRPHAVAHNEMYRKVIKGYMIRHKVKPGITGWAQVNGYRGETETLDKMQKRVEYDLEYLRHWSLRFDLYIVFKTVWVLSGQQNAY</sequence>
<feature type="transmembrane region" description="Helical" evidence="7">
    <location>
        <begin position="84"/>
        <end position="104"/>
    </location>
</feature>
<dbReference type="GO" id="GO:0089702">
    <property type="term" value="F:undecaprenyl-phosphate glucose phosphotransferase activity"/>
    <property type="evidence" value="ECO:0007669"/>
    <property type="project" value="UniProtKB-EC"/>
</dbReference>
<keyword evidence="3 9" id="KW-0808">Transferase</keyword>